<dbReference type="NCBIfam" id="NF033679">
    <property type="entry name" value="DNRLRE_dom"/>
    <property type="match status" value="1"/>
</dbReference>
<reference evidence="5 6" key="1">
    <citation type="submission" date="2019-09" db="EMBL/GenBank/DDBJ databases">
        <authorList>
            <person name="Mazhar S."/>
            <person name="Altermann E."/>
            <person name="Hill C."/>
            <person name="Mcauliffe O."/>
        </authorList>
    </citation>
    <scope>NUCLEOTIDE SEQUENCE [LARGE SCALE GENOMIC DNA]</scope>
    <source>
        <strain evidence="5 6">ATCC 51831</strain>
    </source>
</reference>
<evidence type="ECO:0000256" key="1">
    <source>
        <dbReference type="ARBA" id="ARBA00004613"/>
    </source>
</evidence>
<sequence length="520" mass="58478">MMEKKVYFRPVVWLIVVSLLISLLPVDFLTAYAETNITQENLKEKDTQSTENEEKLIQAPKTLEEEDRKQIEEINNETTIVKEDANQYQATFYDDQVMMNTGDGMKAVNPALKSQGENYVPHQTNMDLAFSKNLTAGTPFMEMTDQGNETRVILKGIEYKDKMNAPKSTAAQVDDNVIWHKSVLPGVDLRHITLNQEVKEDVILKERQADLKSIIYEIETDKTVTLTDGNEIEFKDAEGEVSFKMPKPEMSDSNIDKKSGLSEKSYAVKYDLKKAGSKYILKVIPDGNWLNDEARVYPVYIDPTFAKDVTLDTFVSSAQPDTNLNKYWNSTLGQYVLRVGKYDAATGTNYAFMKFPATNYLKGALVSSAKISAYTSWNYYGATKMGVWLDKVNATWSEIGVTWNTKPTSTNITSATAATNEWLNFNVLSYAKGIAEGKSDYGVKLHTNGNGQTYWKQLSASENATNKSKLTVVYSYPKMSNIQTTPYTIAGTRNGYINVSWPSMLGAKAYKLQMFDGLGW</sequence>
<evidence type="ECO:0000256" key="2">
    <source>
        <dbReference type="ARBA" id="ARBA00022525"/>
    </source>
</evidence>
<keyword evidence="2" id="KW-0964">Secreted</keyword>
<evidence type="ECO:0000313" key="6">
    <source>
        <dbReference type="Proteomes" id="UP000295735"/>
    </source>
</evidence>
<protein>
    <submittedName>
        <fullName evidence="5">DNRLRE domain-containing protein</fullName>
    </submittedName>
</protein>
<evidence type="ECO:0000256" key="3">
    <source>
        <dbReference type="ARBA" id="ARBA00022729"/>
    </source>
</evidence>
<organism evidence="5 6">
    <name type="scientific">Macrococcus equipercicus</name>
    <dbReference type="NCBI Taxonomy" id="69967"/>
    <lineage>
        <taxon>Bacteria</taxon>
        <taxon>Bacillati</taxon>
        <taxon>Bacillota</taxon>
        <taxon>Bacilli</taxon>
        <taxon>Bacillales</taxon>
        <taxon>Staphylococcaceae</taxon>
        <taxon>Macrococcus</taxon>
    </lineage>
</organism>
<evidence type="ECO:0000259" key="4">
    <source>
        <dbReference type="Pfam" id="PF24517"/>
    </source>
</evidence>
<feature type="domain" description="Carbohydrate-binding module family 96" evidence="4">
    <location>
        <begin position="310"/>
        <end position="472"/>
    </location>
</feature>
<dbReference type="Proteomes" id="UP000295735">
    <property type="component" value="Unassembled WGS sequence"/>
</dbReference>
<dbReference type="Pfam" id="PF24517">
    <property type="entry name" value="CBM96"/>
    <property type="match status" value="1"/>
</dbReference>
<accession>A0ABQ6R635</accession>
<comment type="caution">
    <text evidence="5">The sequence shown here is derived from an EMBL/GenBank/DDBJ whole genome shotgun (WGS) entry which is preliminary data.</text>
</comment>
<evidence type="ECO:0000313" key="5">
    <source>
        <dbReference type="EMBL" id="KAA1035519.1"/>
    </source>
</evidence>
<dbReference type="EMBL" id="SCWC02000016">
    <property type="protein sequence ID" value="KAA1035519.1"/>
    <property type="molecule type" value="Genomic_DNA"/>
</dbReference>
<name>A0ABQ6R635_9STAP</name>
<proteinExistence type="predicted"/>
<keyword evidence="6" id="KW-1185">Reference proteome</keyword>
<dbReference type="InterPro" id="IPR055372">
    <property type="entry name" value="CBM96"/>
</dbReference>
<comment type="subcellular location">
    <subcellularLocation>
        <location evidence="1">Secreted</location>
    </subcellularLocation>
</comment>
<keyword evidence="3" id="KW-0732">Signal</keyword>
<gene>
    <name evidence="5" type="ORF">ERX35_011100</name>
</gene>